<name>A0A6P6SSZ4_COFAR</name>
<dbReference type="InterPro" id="IPR003340">
    <property type="entry name" value="B3_DNA-bd"/>
</dbReference>
<dbReference type="SUPFAM" id="SSF101936">
    <property type="entry name" value="DNA-binding pseudobarrel domain"/>
    <property type="match status" value="1"/>
</dbReference>
<dbReference type="PANTHER" id="PTHR31541:SF27">
    <property type="entry name" value="TF-B3 DOMAIN-CONTAINING PROTEIN"/>
    <property type="match status" value="1"/>
</dbReference>
<keyword evidence="2" id="KW-0805">Transcription regulation</keyword>
<evidence type="ECO:0000313" key="8">
    <source>
        <dbReference type="RefSeq" id="XP_027068920.1"/>
    </source>
</evidence>
<evidence type="ECO:0000256" key="5">
    <source>
        <dbReference type="ARBA" id="ARBA00023242"/>
    </source>
</evidence>
<dbReference type="InterPro" id="IPR005508">
    <property type="entry name" value="At2g31720-like"/>
</dbReference>
<reference evidence="7" key="1">
    <citation type="journal article" date="2025" name="Foods">
        <title>Unveiling the Microbial Signatures of Arabica Coffee Cherries: Insights into Ripeness Specific Diversity, Functional Traits, and Implications for Quality and Safety.</title>
        <authorList>
            <consortium name="RefSeq"/>
            <person name="Tenea G.N."/>
            <person name="Cifuentes V."/>
            <person name="Reyes P."/>
            <person name="Cevallos-Vallejos M."/>
        </authorList>
    </citation>
    <scope>NUCLEOTIDE SEQUENCE [LARGE SCALE GENOMIC DNA]</scope>
</reference>
<keyword evidence="5" id="KW-0539">Nucleus</keyword>
<dbReference type="Gene3D" id="2.40.330.10">
    <property type="entry name" value="DNA-binding pseudobarrel domain"/>
    <property type="match status" value="1"/>
</dbReference>
<dbReference type="PROSITE" id="PS50863">
    <property type="entry name" value="B3"/>
    <property type="match status" value="1"/>
</dbReference>
<evidence type="ECO:0000256" key="2">
    <source>
        <dbReference type="ARBA" id="ARBA00023015"/>
    </source>
</evidence>
<dbReference type="Pfam" id="PF03754">
    <property type="entry name" value="At2g31720-like"/>
    <property type="match status" value="1"/>
</dbReference>
<feature type="domain" description="TF-B3" evidence="6">
    <location>
        <begin position="125"/>
        <end position="174"/>
    </location>
</feature>
<dbReference type="InterPro" id="IPR015300">
    <property type="entry name" value="DNA-bd_pseudobarrel_sf"/>
</dbReference>
<evidence type="ECO:0000256" key="4">
    <source>
        <dbReference type="ARBA" id="ARBA00023163"/>
    </source>
</evidence>
<gene>
    <name evidence="8" type="primary">LOC113694234</name>
</gene>
<evidence type="ECO:0000259" key="6">
    <source>
        <dbReference type="PROSITE" id="PS50863"/>
    </source>
</evidence>
<dbReference type="GO" id="GO:0005634">
    <property type="term" value="C:nucleus"/>
    <property type="evidence" value="ECO:0007669"/>
    <property type="project" value="UniProtKB-SubCell"/>
</dbReference>
<dbReference type="OrthoDB" id="1935604at2759"/>
<dbReference type="Proteomes" id="UP001652660">
    <property type="component" value="Chromosome 1e"/>
</dbReference>
<dbReference type="CDD" id="cd10017">
    <property type="entry name" value="B3_DNA"/>
    <property type="match status" value="1"/>
</dbReference>
<dbReference type="AlphaFoldDB" id="A0A6P6SSZ4"/>
<accession>A0A6P6SSZ4</accession>
<sequence>MENKVKKTIKLFGKMMEVGIVYVLEDAPADHLVNQEQETETASSSRAVMPPRRELELPQGARLITERRLEASDVAPTQSRFFLPISEEIDEVLTQSERVMLLEKFETVKVKVVDSIQRCYDMDFKKWPSVNDRLVLNHGWMQLVKDNHLQKGDVVELWSYRQDSRLCFAVKIRERSKRNISSSD</sequence>
<dbReference type="GO" id="GO:0003677">
    <property type="term" value="F:DNA binding"/>
    <property type="evidence" value="ECO:0007669"/>
    <property type="project" value="UniProtKB-KW"/>
</dbReference>
<proteinExistence type="predicted"/>
<protein>
    <submittedName>
        <fullName evidence="8">B3 domain-containing protein At1g05920-like</fullName>
    </submittedName>
</protein>
<organism evidence="7 8">
    <name type="scientific">Coffea arabica</name>
    <name type="common">Arabian coffee</name>
    <dbReference type="NCBI Taxonomy" id="13443"/>
    <lineage>
        <taxon>Eukaryota</taxon>
        <taxon>Viridiplantae</taxon>
        <taxon>Streptophyta</taxon>
        <taxon>Embryophyta</taxon>
        <taxon>Tracheophyta</taxon>
        <taxon>Spermatophyta</taxon>
        <taxon>Magnoliopsida</taxon>
        <taxon>eudicotyledons</taxon>
        <taxon>Gunneridae</taxon>
        <taxon>Pentapetalae</taxon>
        <taxon>asterids</taxon>
        <taxon>lamiids</taxon>
        <taxon>Gentianales</taxon>
        <taxon>Rubiaceae</taxon>
        <taxon>Ixoroideae</taxon>
        <taxon>Gardenieae complex</taxon>
        <taxon>Bertiereae - Coffeeae clade</taxon>
        <taxon>Coffeeae</taxon>
        <taxon>Coffea</taxon>
    </lineage>
</organism>
<evidence type="ECO:0000256" key="3">
    <source>
        <dbReference type="ARBA" id="ARBA00023125"/>
    </source>
</evidence>
<keyword evidence="4" id="KW-0804">Transcription</keyword>
<reference evidence="8" key="2">
    <citation type="submission" date="2025-08" db="UniProtKB">
        <authorList>
            <consortium name="RefSeq"/>
        </authorList>
    </citation>
    <scope>IDENTIFICATION</scope>
    <source>
        <tissue evidence="8">Leaves</tissue>
    </source>
</reference>
<comment type="subcellular location">
    <subcellularLocation>
        <location evidence="1">Nucleus</location>
    </subcellularLocation>
</comment>
<keyword evidence="3" id="KW-0238">DNA-binding</keyword>
<dbReference type="PANTHER" id="PTHR31541">
    <property type="entry name" value="B3 DOMAIN PLANT PROTEIN-RELATED"/>
    <property type="match status" value="1"/>
</dbReference>
<evidence type="ECO:0000256" key="1">
    <source>
        <dbReference type="ARBA" id="ARBA00004123"/>
    </source>
</evidence>
<dbReference type="RefSeq" id="XP_027068920.1">
    <property type="nucleotide sequence ID" value="XM_027213119.1"/>
</dbReference>
<keyword evidence="7" id="KW-1185">Reference proteome</keyword>
<evidence type="ECO:0000313" key="7">
    <source>
        <dbReference type="Proteomes" id="UP001652660"/>
    </source>
</evidence>
<dbReference type="GeneID" id="113694234"/>